<feature type="compositionally biased region" description="Pro residues" evidence="1">
    <location>
        <begin position="99"/>
        <end position="109"/>
    </location>
</feature>
<dbReference type="Proteomes" id="UP000244336">
    <property type="component" value="Chromosome 7"/>
</dbReference>
<feature type="region of interest" description="Disordered" evidence="1">
    <location>
        <begin position="25"/>
        <end position="119"/>
    </location>
</feature>
<gene>
    <name evidence="2" type="ORF">GQ55_7G194000</name>
</gene>
<proteinExistence type="predicted"/>
<protein>
    <submittedName>
        <fullName evidence="2">Uncharacterized protein</fullName>
    </submittedName>
</protein>
<name>A0A2T7CWS1_9POAL</name>
<dbReference type="EMBL" id="CM009755">
    <property type="protein sequence ID" value="PUZ47785.1"/>
    <property type="molecule type" value="Genomic_DNA"/>
</dbReference>
<dbReference type="Gramene" id="PUZ47785">
    <property type="protein sequence ID" value="PUZ47785"/>
    <property type="gene ID" value="GQ55_7G194000"/>
</dbReference>
<evidence type="ECO:0000313" key="3">
    <source>
        <dbReference type="Proteomes" id="UP000244336"/>
    </source>
</evidence>
<dbReference type="AlphaFoldDB" id="A0A2T7CWS1"/>
<sequence>MAHLQACGQVATIFLAAATISTGRTGKFSASPLAHAHPSPRGPTTRRQPTHHHRIKILAPAAAPAIPRTERDRETVLPAAKQLANWDEPERLSSTQPSPGRPAGPPPTPTACAGTGAWRDPRGAIYTRRPLPIARCSSLWLASVLIFTSCLVSS</sequence>
<accession>A0A2T7CWS1</accession>
<reference evidence="2 3" key="1">
    <citation type="submission" date="2018-04" db="EMBL/GenBank/DDBJ databases">
        <title>WGS assembly of Panicum hallii var. hallii HAL2.</title>
        <authorList>
            <person name="Lovell J."/>
            <person name="Jenkins J."/>
            <person name="Lowry D."/>
            <person name="Mamidi S."/>
            <person name="Sreedasyam A."/>
            <person name="Weng X."/>
            <person name="Barry K."/>
            <person name="Bonette J."/>
            <person name="Campitelli B."/>
            <person name="Daum C."/>
            <person name="Gordon S."/>
            <person name="Gould B."/>
            <person name="Lipzen A."/>
            <person name="MacQueen A."/>
            <person name="Palacio-Mejia J."/>
            <person name="Plott C."/>
            <person name="Shakirov E."/>
            <person name="Shu S."/>
            <person name="Yoshinaga Y."/>
            <person name="Zane M."/>
            <person name="Rokhsar D."/>
            <person name="Grimwood J."/>
            <person name="Schmutz J."/>
            <person name="Juenger T."/>
        </authorList>
    </citation>
    <scope>NUCLEOTIDE SEQUENCE [LARGE SCALE GENOMIC DNA]</scope>
    <source>
        <strain evidence="3">cv. HAL2</strain>
    </source>
</reference>
<evidence type="ECO:0000256" key="1">
    <source>
        <dbReference type="SAM" id="MobiDB-lite"/>
    </source>
</evidence>
<evidence type="ECO:0000313" key="2">
    <source>
        <dbReference type="EMBL" id="PUZ47785.1"/>
    </source>
</evidence>
<organism evidence="2 3">
    <name type="scientific">Panicum hallii var. hallii</name>
    <dbReference type="NCBI Taxonomy" id="1504633"/>
    <lineage>
        <taxon>Eukaryota</taxon>
        <taxon>Viridiplantae</taxon>
        <taxon>Streptophyta</taxon>
        <taxon>Embryophyta</taxon>
        <taxon>Tracheophyta</taxon>
        <taxon>Spermatophyta</taxon>
        <taxon>Magnoliopsida</taxon>
        <taxon>Liliopsida</taxon>
        <taxon>Poales</taxon>
        <taxon>Poaceae</taxon>
        <taxon>PACMAD clade</taxon>
        <taxon>Panicoideae</taxon>
        <taxon>Panicodae</taxon>
        <taxon>Paniceae</taxon>
        <taxon>Panicinae</taxon>
        <taxon>Panicum</taxon>
        <taxon>Panicum sect. Panicum</taxon>
    </lineage>
</organism>
<keyword evidence="3" id="KW-1185">Reference proteome</keyword>